<evidence type="ECO:0000256" key="1">
    <source>
        <dbReference type="SAM" id="MobiDB-lite"/>
    </source>
</evidence>
<proteinExistence type="predicted"/>
<name>A0ABP1P6E9_XYLVO</name>
<dbReference type="SMART" id="SM00368">
    <property type="entry name" value="LRR_RI"/>
    <property type="match status" value="2"/>
</dbReference>
<feature type="compositionally biased region" description="Low complexity" evidence="1">
    <location>
        <begin position="367"/>
        <end position="381"/>
    </location>
</feature>
<feature type="compositionally biased region" description="Polar residues" evidence="1">
    <location>
        <begin position="321"/>
        <end position="331"/>
    </location>
</feature>
<dbReference type="Proteomes" id="UP001642520">
    <property type="component" value="Unassembled WGS sequence"/>
</dbReference>
<feature type="region of interest" description="Disordered" evidence="1">
    <location>
        <begin position="26"/>
        <end position="97"/>
    </location>
</feature>
<dbReference type="PANTHER" id="PTHR25480:SF0">
    <property type="entry name" value="C-MAF-INDUCING PROTEIN"/>
    <property type="match status" value="1"/>
</dbReference>
<gene>
    <name evidence="3" type="ORF">XYLVIOL_LOCUS9109</name>
</gene>
<accession>A0ABP1P6E9</accession>
<dbReference type="CDD" id="cd00821">
    <property type="entry name" value="PH"/>
    <property type="match status" value="1"/>
</dbReference>
<protein>
    <recommendedName>
        <fullName evidence="2">C-Maf-inducing protein PH domain-containing protein</fullName>
    </recommendedName>
</protein>
<keyword evidence="4" id="KW-1185">Reference proteome</keyword>
<evidence type="ECO:0000313" key="3">
    <source>
        <dbReference type="EMBL" id="CAL7948851.1"/>
    </source>
</evidence>
<feature type="compositionally biased region" description="Polar residues" evidence="1">
    <location>
        <begin position="129"/>
        <end position="138"/>
    </location>
</feature>
<dbReference type="SUPFAM" id="SSF50729">
    <property type="entry name" value="PH domain-like"/>
    <property type="match status" value="1"/>
</dbReference>
<feature type="compositionally biased region" description="Polar residues" evidence="1">
    <location>
        <begin position="36"/>
        <end position="58"/>
    </location>
</feature>
<dbReference type="InterPro" id="IPR052813">
    <property type="entry name" value="CMIP"/>
</dbReference>
<feature type="compositionally biased region" description="Low complexity" evidence="1">
    <location>
        <begin position="266"/>
        <end position="281"/>
    </location>
</feature>
<feature type="region of interest" description="Disordered" evidence="1">
    <location>
        <begin position="122"/>
        <end position="142"/>
    </location>
</feature>
<feature type="compositionally biased region" description="Low complexity" evidence="1">
    <location>
        <begin position="305"/>
        <end position="314"/>
    </location>
</feature>
<dbReference type="InterPro" id="IPR032675">
    <property type="entry name" value="LRR_dom_sf"/>
</dbReference>
<comment type="caution">
    <text evidence="3">The sequence shown here is derived from an EMBL/GenBank/DDBJ whole genome shotgun (WGS) entry which is preliminary data.</text>
</comment>
<organism evidence="3 4">
    <name type="scientific">Xylocopa violacea</name>
    <name type="common">Violet carpenter bee</name>
    <name type="synonym">Apis violacea</name>
    <dbReference type="NCBI Taxonomy" id="135666"/>
    <lineage>
        <taxon>Eukaryota</taxon>
        <taxon>Metazoa</taxon>
        <taxon>Ecdysozoa</taxon>
        <taxon>Arthropoda</taxon>
        <taxon>Hexapoda</taxon>
        <taxon>Insecta</taxon>
        <taxon>Pterygota</taxon>
        <taxon>Neoptera</taxon>
        <taxon>Endopterygota</taxon>
        <taxon>Hymenoptera</taxon>
        <taxon>Apocrita</taxon>
        <taxon>Aculeata</taxon>
        <taxon>Apoidea</taxon>
        <taxon>Anthophila</taxon>
        <taxon>Apidae</taxon>
        <taxon>Xylocopa</taxon>
        <taxon>Xylocopa</taxon>
    </lineage>
</organism>
<feature type="region of interest" description="Disordered" evidence="1">
    <location>
        <begin position="365"/>
        <end position="390"/>
    </location>
</feature>
<feature type="region of interest" description="Disordered" evidence="1">
    <location>
        <begin position="245"/>
        <end position="281"/>
    </location>
</feature>
<dbReference type="SUPFAM" id="SSF52047">
    <property type="entry name" value="RNI-like"/>
    <property type="match status" value="1"/>
</dbReference>
<dbReference type="PANTHER" id="PTHR25480">
    <property type="entry name" value="LEUCINE-RICH REPEAT-CONTAINING PROTEIN 73"/>
    <property type="match status" value="1"/>
</dbReference>
<evidence type="ECO:0000259" key="2">
    <source>
        <dbReference type="Pfam" id="PF23066"/>
    </source>
</evidence>
<reference evidence="3 4" key="1">
    <citation type="submission" date="2024-08" db="EMBL/GenBank/DDBJ databases">
        <authorList>
            <person name="Will J Nash"/>
            <person name="Angela Man"/>
            <person name="Seanna McTaggart"/>
            <person name="Kendall Baker"/>
            <person name="Tom Barker"/>
            <person name="Leah Catchpole"/>
            <person name="Alex Durrant"/>
            <person name="Karim Gharbi"/>
            <person name="Naomi Irish"/>
            <person name="Gemy Kaithakottil"/>
            <person name="Debby Ku"/>
            <person name="Aaliyah Providence"/>
            <person name="Felix Shaw"/>
            <person name="David Swarbreck"/>
            <person name="Chris Watkins"/>
            <person name="Ann M. McCartney"/>
            <person name="Giulio Formenti"/>
            <person name="Alice Mouton"/>
            <person name="Noel Vella"/>
            <person name="Bjorn M von Reumont"/>
            <person name="Adriana Vella"/>
            <person name="Wilfried Haerty"/>
        </authorList>
    </citation>
    <scope>NUCLEOTIDE SEQUENCE [LARGE SCALE GENOMIC DNA]</scope>
</reference>
<feature type="domain" description="C-Maf-inducing protein PH" evidence="2">
    <location>
        <begin position="389"/>
        <end position="509"/>
    </location>
</feature>
<evidence type="ECO:0000313" key="4">
    <source>
        <dbReference type="Proteomes" id="UP001642520"/>
    </source>
</evidence>
<sequence>MFCFQTPFTRASRVLVSSLSSSKTKTSSMSMILPANKSSNSKCDGQDSEVTSEGSGSSIGYIDQEPLVSDDSSTDSTLPDIKADYLDPETLSPGPESLAAPASVAIVENGIDEQQDHNKLAEDNEQSHHVTPSSSPEKQTYRNRRCKKLLLRLRSNESSNSTDNKENYLADAVGDSIETESPASPASLREHGEGIKEYETGDTPTLLMNSSPSVLIDSVDADEDVLRNCRVTAASENDISLLQNVFSESEKENTSNQETETETEEGSSLPLSPAGPSSGGLPSSTVPYYNFLCVNGGAMRQEMTSTSSPQLSSDSNHRSSAESTSADGCNSFNVEKSSRIDTLKPEGLGSTFCLPAARSCPNLERQSAGCSPTSGSSGSSPSPGPVGPRFKPIEEGDIQVCFLNYTNLVKKILSSKYLRRWETHHLYLNDTCISSKTRTGFFRQPIPYSNMSDIRKYAVARWDPTYKNCLSIVLPNSSLLLQANNAYTRDQWYHSILWKRSIFKYQHLLSLNTREEVIIKELKSMVDFALWTSLQDERVSVAPLEAVAKHLEDSTVEGPFEKNSEKSIEEISRYQNDRKHWAESVLSVVSPLLDKVALPVCLAKVLVKLTQQHPQSSLVTALSPAITRCLKHTVDFGKSLDMRKLLQVYIAALYATDGDQAIRDYIASIHGPGSDCPHPRVLPNLVSVCVAAIFHRFEVANRSLSENDKSATLPALDCYLLVLSIASEYADWRPELGALLQPVPFPEEAFGMKEVQQSILMCVISRLAKDKRCVVHRVLLPIREPRPGWIHIVAPSSPDCPDQGELFGEMLTTLLACCCRRKKFISWLMKQVRDDCILLAVRGCEAAQEALCLMLEWHLLPSKDVKLQTVSALESTPTGKERYSALCQRQRNLQQLLRKGGPRRLTLPARATDADVARLLSGRALGSLEYLSLAFTSVTSACAEQLIKLPALRYLNLWATQFGDAGLQMISEHLQKLQVLNLCETPVSDKGISTLASLTSLRKLNLNSTKLSVQTFESLKKCLPALQEFDVRYTDAW</sequence>
<dbReference type="Pfam" id="PF23066">
    <property type="entry name" value="PH_21"/>
    <property type="match status" value="1"/>
</dbReference>
<dbReference type="EMBL" id="CAXAJV020001299">
    <property type="protein sequence ID" value="CAL7948851.1"/>
    <property type="molecule type" value="Genomic_DNA"/>
</dbReference>
<feature type="region of interest" description="Disordered" evidence="1">
    <location>
        <begin position="302"/>
        <end position="331"/>
    </location>
</feature>
<dbReference type="InterPro" id="IPR056429">
    <property type="entry name" value="PH_CMIP"/>
</dbReference>
<dbReference type="Gene3D" id="3.80.10.10">
    <property type="entry name" value="Ribonuclease Inhibitor"/>
    <property type="match status" value="1"/>
</dbReference>